<reference evidence="1" key="2">
    <citation type="journal article" date="2007" name="Science">
        <title>Draft genome sequence of the sexually transmitted pathogen Trichomonas vaginalis.</title>
        <authorList>
            <person name="Carlton J.M."/>
            <person name="Hirt R.P."/>
            <person name="Silva J.C."/>
            <person name="Delcher A.L."/>
            <person name="Schatz M."/>
            <person name="Zhao Q."/>
            <person name="Wortman J.R."/>
            <person name="Bidwell S.L."/>
            <person name="Alsmark U.C.M."/>
            <person name="Besteiro S."/>
            <person name="Sicheritz-Ponten T."/>
            <person name="Noel C.J."/>
            <person name="Dacks J.B."/>
            <person name="Foster P.G."/>
            <person name="Simillion C."/>
            <person name="Van de Peer Y."/>
            <person name="Miranda-Saavedra D."/>
            <person name="Barton G.J."/>
            <person name="Westrop G.D."/>
            <person name="Mueller S."/>
            <person name="Dessi D."/>
            <person name="Fiori P.L."/>
            <person name="Ren Q."/>
            <person name="Paulsen I."/>
            <person name="Zhang H."/>
            <person name="Bastida-Corcuera F.D."/>
            <person name="Simoes-Barbosa A."/>
            <person name="Brown M.T."/>
            <person name="Hayes R.D."/>
            <person name="Mukherjee M."/>
            <person name="Okumura C.Y."/>
            <person name="Schneider R."/>
            <person name="Smith A.J."/>
            <person name="Vanacova S."/>
            <person name="Villalvazo M."/>
            <person name="Haas B.J."/>
            <person name="Pertea M."/>
            <person name="Feldblyum T.V."/>
            <person name="Utterback T.R."/>
            <person name="Shu C.L."/>
            <person name="Osoegawa K."/>
            <person name="de Jong P.J."/>
            <person name="Hrdy I."/>
            <person name="Horvathova L."/>
            <person name="Zubacova Z."/>
            <person name="Dolezal P."/>
            <person name="Malik S.B."/>
            <person name="Logsdon J.M. Jr."/>
            <person name="Henze K."/>
            <person name="Gupta A."/>
            <person name="Wang C.C."/>
            <person name="Dunne R.L."/>
            <person name="Upcroft J.A."/>
            <person name="Upcroft P."/>
            <person name="White O."/>
            <person name="Salzberg S.L."/>
            <person name="Tang P."/>
            <person name="Chiu C.-H."/>
            <person name="Lee Y.-S."/>
            <person name="Embley T.M."/>
            <person name="Coombs G.H."/>
            <person name="Mottram J.C."/>
            <person name="Tachezy J."/>
            <person name="Fraser-Liggett C.M."/>
            <person name="Johnson P.J."/>
        </authorList>
    </citation>
    <scope>NUCLEOTIDE SEQUENCE [LARGE SCALE GENOMIC DNA]</scope>
    <source>
        <strain evidence="1">G3</strain>
    </source>
</reference>
<evidence type="ECO:0000313" key="2">
    <source>
        <dbReference type="Proteomes" id="UP000001542"/>
    </source>
</evidence>
<dbReference type="EMBL" id="DS114183">
    <property type="protein sequence ID" value="EAX89621.1"/>
    <property type="molecule type" value="Genomic_DNA"/>
</dbReference>
<dbReference type="AlphaFoldDB" id="A2FZQ1"/>
<reference evidence="1" key="1">
    <citation type="submission" date="2006-10" db="EMBL/GenBank/DDBJ databases">
        <authorList>
            <person name="Amadeo P."/>
            <person name="Zhao Q."/>
            <person name="Wortman J."/>
            <person name="Fraser-Liggett C."/>
            <person name="Carlton J."/>
        </authorList>
    </citation>
    <scope>NUCLEOTIDE SEQUENCE</scope>
    <source>
        <strain evidence="1">G3</strain>
    </source>
</reference>
<dbReference type="SMR" id="A2FZQ1"/>
<dbReference type="VEuPathDB" id="TrichDB:TVAGG3_0555410"/>
<accession>A2FZQ1</accession>
<dbReference type="KEGG" id="tva:4747292"/>
<name>A2FZQ1_TRIV3</name>
<dbReference type="RefSeq" id="XP_001302551.1">
    <property type="nucleotide sequence ID" value="XM_001302550.1"/>
</dbReference>
<keyword evidence="2" id="KW-1185">Reference proteome</keyword>
<evidence type="ECO:0000313" key="1">
    <source>
        <dbReference type="EMBL" id="EAX89621.1"/>
    </source>
</evidence>
<proteinExistence type="predicted"/>
<dbReference type="VEuPathDB" id="TrichDB:TVAG_257010"/>
<organism evidence="1 2">
    <name type="scientific">Trichomonas vaginalis (strain ATCC PRA-98 / G3)</name>
    <dbReference type="NCBI Taxonomy" id="412133"/>
    <lineage>
        <taxon>Eukaryota</taxon>
        <taxon>Metamonada</taxon>
        <taxon>Parabasalia</taxon>
        <taxon>Trichomonadida</taxon>
        <taxon>Trichomonadidae</taxon>
        <taxon>Trichomonas</taxon>
    </lineage>
</organism>
<sequence length="155" mass="17661">MSSVAEENKQEKLNQETAKAVQSSGGINYLYAEYIRKVANRVVQSEDSVVDRLQPNVHVDIKEEAWRQAICVTLAYLKRFKMEESIATMRTEFPETPAKSGYSKRSDLEAFFSETADIISEVKRKNFDKRVKAFADEAGLDAAMPSAKKEKRHKH</sequence>
<protein>
    <submittedName>
        <fullName evidence="1">Uncharacterized protein</fullName>
    </submittedName>
</protein>
<gene>
    <name evidence="1" type="ORF">TVAG_257010</name>
</gene>
<dbReference type="OrthoDB" id="10511948at2759"/>
<dbReference type="InParanoid" id="A2FZQ1"/>
<dbReference type="Proteomes" id="UP000001542">
    <property type="component" value="Unassembled WGS sequence"/>
</dbReference>